<dbReference type="AlphaFoldDB" id="A0A9X2KSJ0"/>
<proteinExistence type="inferred from homology"/>
<dbReference type="PANTHER" id="PTHR47799">
    <property type="entry name" value="OMEGA-AMIDASE YAFV"/>
    <property type="match status" value="1"/>
</dbReference>
<dbReference type="FunFam" id="3.60.110.10:FF:000004">
    <property type="entry name" value="Carbon-nitrogen hydrolase"/>
    <property type="match status" value="1"/>
</dbReference>
<dbReference type="PROSITE" id="PS50263">
    <property type="entry name" value="CN_HYDROLASE"/>
    <property type="match status" value="1"/>
</dbReference>
<dbReference type="Gene3D" id="3.60.110.10">
    <property type="entry name" value="Carbon-nitrogen hydrolase"/>
    <property type="match status" value="1"/>
</dbReference>
<comment type="caution">
    <text evidence="7">The sequence shown here is derived from an EMBL/GenBank/DDBJ whole genome shotgun (WGS) entry which is preliminary data.</text>
</comment>
<evidence type="ECO:0000256" key="1">
    <source>
        <dbReference type="ARBA" id="ARBA00010613"/>
    </source>
</evidence>
<dbReference type="InterPro" id="IPR052737">
    <property type="entry name" value="Omega-amidase_YafV"/>
</dbReference>
<evidence type="ECO:0000256" key="2">
    <source>
        <dbReference type="ARBA" id="ARBA00022801"/>
    </source>
</evidence>
<dbReference type="Pfam" id="PF00795">
    <property type="entry name" value="CN_hydrolase"/>
    <property type="match status" value="1"/>
</dbReference>
<dbReference type="GO" id="GO:0106008">
    <property type="term" value="F:2-oxoglutaramate amidase activity"/>
    <property type="evidence" value="ECO:0007669"/>
    <property type="project" value="TreeGrafter"/>
</dbReference>
<keyword evidence="8" id="KW-1185">Reference proteome</keyword>
<dbReference type="SUPFAM" id="SSF56317">
    <property type="entry name" value="Carbon-nitrogen hydrolase"/>
    <property type="match status" value="1"/>
</dbReference>
<accession>A0A9X2KSJ0</accession>
<evidence type="ECO:0000259" key="6">
    <source>
        <dbReference type="PROSITE" id="PS50263"/>
    </source>
</evidence>
<dbReference type="Proteomes" id="UP001139319">
    <property type="component" value="Unassembled WGS sequence"/>
</dbReference>
<organism evidence="7 8">
    <name type="scientific">Gilvimarinus xylanilyticus</name>
    <dbReference type="NCBI Taxonomy" id="2944139"/>
    <lineage>
        <taxon>Bacteria</taxon>
        <taxon>Pseudomonadati</taxon>
        <taxon>Pseudomonadota</taxon>
        <taxon>Gammaproteobacteria</taxon>
        <taxon>Cellvibrionales</taxon>
        <taxon>Cellvibrionaceae</taxon>
        <taxon>Gilvimarinus</taxon>
    </lineage>
</organism>
<protein>
    <recommendedName>
        <fullName evidence="5">Omega-amidase YafV</fullName>
        <ecNumber evidence="3">3.5.1.3</ecNumber>
    </recommendedName>
</protein>
<gene>
    <name evidence="7" type="ORF">M6D89_06105</name>
</gene>
<dbReference type="EC" id="3.5.1.3" evidence="3"/>
<evidence type="ECO:0000256" key="4">
    <source>
        <dbReference type="ARBA" id="ARBA00052904"/>
    </source>
</evidence>
<dbReference type="EMBL" id="JAMFTH010000001">
    <property type="protein sequence ID" value="MCP8898871.1"/>
    <property type="molecule type" value="Genomic_DNA"/>
</dbReference>
<dbReference type="PANTHER" id="PTHR47799:SF1">
    <property type="entry name" value="OMEGA-AMIDASE YAFV"/>
    <property type="match status" value="1"/>
</dbReference>
<dbReference type="RefSeq" id="WP_253967138.1">
    <property type="nucleotide sequence ID" value="NZ_JAMFTH010000001.1"/>
</dbReference>
<dbReference type="NCBIfam" id="NF007757">
    <property type="entry name" value="PRK10438.1"/>
    <property type="match status" value="1"/>
</dbReference>
<dbReference type="InterPro" id="IPR003010">
    <property type="entry name" value="C-N_Hydrolase"/>
</dbReference>
<feature type="domain" description="CN hydrolase" evidence="6">
    <location>
        <begin position="4"/>
        <end position="238"/>
    </location>
</feature>
<sequence length="261" mass="29589">MNDLTVTLLQSDITSDDPDANLRQLDAMLAQAGEFDLAVLPEVFTTGFHPRARQHAEVMGGRACQWLERQSANHSAAVTGSVVMEQGGGHYNRMLWAEPVSDPDTALDYYDKRHLFRMAGEHERYREGTRRVVKNYRQWRFLLQVCYDLRFPVFSRNQGDYDVIIYVANWPEARHDHWVSLLKSRAIENLSYVIGVNRAGVDAYDQAYAGGSQVIAPTGEVVAELGRESGTLKAVLNAKLLQAYRERFPAHLDADRFSLQD</sequence>
<dbReference type="PROSITE" id="PS01227">
    <property type="entry name" value="UPF0012"/>
    <property type="match status" value="1"/>
</dbReference>
<evidence type="ECO:0000256" key="5">
    <source>
        <dbReference type="ARBA" id="ARBA00072139"/>
    </source>
</evidence>
<evidence type="ECO:0000313" key="7">
    <source>
        <dbReference type="EMBL" id="MCP8898871.1"/>
    </source>
</evidence>
<comment type="similarity">
    <text evidence="1">Belongs to the carbon-nitrogen hydrolase superfamily. NIT1/NIT2 family.</text>
</comment>
<dbReference type="GO" id="GO:0050152">
    <property type="term" value="F:omega-amidase activity"/>
    <property type="evidence" value="ECO:0007669"/>
    <property type="project" value="UniProtKB-EC"/>
</dbReference>
<name>A0A9X2KSJ0_9GAMM</name>
<dbReference type="InterPro" id="IPR001110">
    <property type="entry name" value="UPF0012_CS"/>
</dbReference>
<evidence type="ECO:0000256" key="3">
    <source>
        <dbReference type="ARBA" id="ARBA00039118"/>
    </source>
</evidence>
<reference evidence="7" key="1">
    <citation type="submission" date="2022-05" db="EMBL/GenBank/DDBJ databases">
        <authorList>
            <person name="Sun H.-N."/>
        </authorList>
    </citation>
    <scope>NUCLEOTIDE SEQUENCE</scope>
    <source>
        <strain evidence="7">HB14</strain>
    </source>
</reference>
<reference evidence="7" key="2">
    <citation type="submission" date="2023-01" db="EMBL/GenBank/DDBJ databases">
        <title>Gilvimarinus xylanilyticus HB14 isolated from Caulerpa lentillifera aquaculture base in Hainan, China.</title>
        <authorList>
            <person name="Zhang Y.-J."/>
        </authorList>
    </citation>
    <scope>NUCLEOTIDE SEQUENCE</scope>
    <source>
        <strain evidence="7">HB14</strain>
    </source>
</reference>
<comment type="catalytic activity">
    <reaction evidence="4">
        <text>a monoamide of a dicarboxylate + H2O = a dicarboxylate + NH4(+)</text>
        <dbReference type="Rhea" id="RHEA:11716"/>
        <dbReference type="ChEBI" id="CHEBI:15377"/>
        <dbReference type="ChEBI" id="CHEBI:28938"/>
        <dbReference type="ChEBI" id="CHEBI:28965"/>
        <dbReference type="ChEBI" id="CHEBI:77450"/>
        <dbReference type="EC" id="3.5.1.3"/>
    </reaction>
</comment>
<dbReference type="InterPro" id="IPR036526">
    <property type="entry name" value="C-N_Hydrolase_sf"/>
</dbReference>
<evidence type="ECO:0000313" key="8">
    <source>
        <dbReference type="Proteomes" id="UP001139319"/>
    </source>
</evidence>
<keyword evidence="2" id="KW-0378">Hydrolase</keyword>